<dbReference type="GO" id="GO:0008236">
    <property type="term" value="F:serine-type peptidase activity"/>
    <property type="evidence" value="ECO:0007669"/>
    <property type="project" value="UniProtKB-KW"/>
</dbReference>
<name>A0A4C1UXI3_EUMVA</name>
<sequence length="166" mass="18862">MSCRQALLLSSSRCYGFSLLEFAKEEICTILQKCNTKELVFIPYAQNDFDGYTAKINDVIYMPQNSNHMGETRDERIKEFLEMPHADFVLGLREGAILHVDGNCLKLKGVAGAVLFKRRTVIFYQAHLNSMLSIEKANFLYAISVHKDGDDRHVTCLLLHRPDCSA</sequence>
<evidence type="ECO:0000256" key="4">
    <source>
        <dbReference type="ARBA" id="ARBA00022825"/>
    </source>
</evidence>
<evidence type="ECO:0000256" key="2">
    <source>
        <dbReference type="ARBA" id="ARBA00022670"/>
    </source>
</evidence>
<organism evidence="5 6">
    <name type="scientific">Eumeta variegata</name>
    <name type="common">Bagworm moth</name>
    <name type="synonym">Eumeta japonica</name>
    <dbReference type="NCBI Taxonomy" id="151549"/>
    <lineage>
        <taxon>Eukaryota</taxon>
        <taxon>Metazoa</taxon>
        <taxon>Ecdysozoa</taxon>
        <taxon>Arthropoda</taxon>
        <taxon>Hexapoda</taxon>
        <taxon>Insecta</taxon>
        <taxon>Pterygota</taxon>
        <taxon>Neoptera</taxon>
        <taxon>Endopterygota</taxon>
        <taxon>Lepidoptera</taxon>
        <taxon>Glossata</taxon>
        <taxon>Ditrysia</taxon>
        <taxon>Tineoidea</taxon>
        <taxon>Psychidae</taxon>
        <taxon>Oiketicinae</taxon>
        <taxon>Eumeta</taxon>
    </lineage>
</organism>
<reference evidence="5 6" key="1">
    <citation type="journal article" date="2019" name="Commun. Biol.">
        <title>The bagworm genome reveals a unique fibroin gene that provides high tensile strength.</title>
        <authorList>
            <person name="Kono N."/>
            <person name="Nakamura H."/>
            <person name="Ohtoshi R."/>
            <person name="Tomita M."/>
            <person name="Numata K."/>
            <person name="Arakawa K."/>
        </authorList>
    </citation>
    <scope>NUCLEOTIDE SEQUENCE [LARGE SCALE GENOMIC DNA]</scope>
</reference>
<evidence type="ECO:0000256" key="1">
    <source>
        <dbReference type="ARBA" id="ARBA00006534"/>
    </source>
</evidence>
<protein>
    <submittedName>
        <fullName evidence="5">Alpha-aspartyl dipeptidase</fullName>
    </submittedName>
</protein>
<dbReference type="InterPro" id="IPR029062">
    <property type="entry name" value="Class_I_gatase-like"/>
</dbReference>
<comment type="similarity">
    <text evidence="1">Belongs to the peptidase S51 family.</text>
</comment>
<keyword evidence="3" id="KW-0378">Hydrolase</keyword>
<evidence type="ECO:0000256" key="3">
    <source>
        <dbReference type="ARBA" id="ARBA00022801"/>
    </source>
</evidence>
<dbReference type="OrthoDB" id="10052168at2759"/>
<keyword evidence="4" id="KW-0720">Serine protease</keyword>
<keyword evidence="6" id="KW-1185">Reference proteome</keyword>
<dbReference type="Proteomes" id="UP000299102">
    <property type="component" value="Unassembled WGS sequence"/>
</dbReference>
<dbReference type="Pfam" id="PF03575">
    <property type="entry name" value="Peptidase_S51"/>
    <property type="match status" value="1"/>
</dbReference>
<evidence type="ECO:0000313" key="5">
    <source>
        <dbReference type="EMBL" id="GBP31168.1"/>
    </source>
</evidence>
<accession>A0A4C1UXI3</accession>
<dbReference type="EMBL" id="BGZK01000242">
    <property type="protein sequence ID" value="GBP31168.1"/>
    <property type="molecule type" value="Genomic_DNA"/>
</dbReference>
<dbReference type="Gene3D" id="3.40.50.880">
    <property type="match status" value="1"/>
</dbReference>
<proteinExistence type="inferred from homology"/>
<comment type="caution">
    <text evidence="5">The sequence shown here is derived from an EMBL/GenBank/DDBJ whole genome shotgun (WGS) entry which is preliminary data.</text>
</comment>
<dbReference type="InterPro" id="IPR005320">
    <property type="entry name" value="Peptidase_S51"/>
</dbReference>
<dbReference type="AlphaFoldDB" id="A0A4C1UXI3"/>
<dbReference type="GO" id="GO:0006508">
    <property type="term" value="P:proteolysis"/>
    <property type="evidence" value="ECO:0007669"/>
    <property type="project" value="UniProtKB-KW"/>
</dbReference>
<gene>
    <name evidence="5" type="primary">aad-a</name>
    <name evidence="5" type="ORF">EVAR_21606_1</name>
</gene>
<keyword evidence="2" id="KW-0645">Protease</keyword>
<evidence type="ECO:0000313" key="6">
    <source>
        <dbReference type="Proteomes" id="UP000299102"/>
    </source>
</evidence>